<protein>
    <recommendedName>
        <fullName evidence="3">TniQ protein</fullName>
    </recommendedName>
</protein>
<dbReference type="Proteomes" id="UP001189757">
    <property type="component" value="Unassembled WGS sequence"/>
</dbReference>
<evidence type="ECO:0000313" key="1">
    <source>
        <dbReference type="EMBL" id="CAJ0820265.1"/>
    </source>
</evidence>
<organism evidence="1 2">
    <name type="scientific">Ralstonia flaminis</name>
    <dbReference type="NCBI Taxonomy" id="3058597"/>
    <lineage>
        <taxon>Bacteria</taxon>
        <taxon>Pseudomonadati</taxon>
        <taxon>Pseudomonadota</taxon>
        <taxon>Betaproteobacteria</taxon>
        <taxon>Burkholderiales</taxon>
        <taxon>Burkholderiaceae</taxon>
        <taxon>Ralstonia</taxon>
    </lineage>
</organism>
<accession>A0ABM9KBT8</accession>
<proteinExistence type="predicted"/>
<evidence type="ECO:0000313" key="2">
    <source>
        <dbReference type="Proteomes" id="UP001189757"/>
    </source>
</evidence>
<gene>
    <name evidence="1" type="ORF">LMG18101_04225</name>
</gene>
<dbReference type="EMBL" id="CATZLL010000015">
    <property type="protein sequence ID" value="CAJ0820265.1"/>
    <property type="molecule type" value="Genomic_DNA"/>
</dbReference>
<sequence length="557" mass="61735">MSIENQQLPQSEPQLSCHLLIRPAAYVGEHPFGYKLRLAYVNGLADPRWMDTLSGPAQLKGHGHARWCPHCLATAEPFWRSAWQKERAACMSHGCWLVDICPSCYRRAVWSGMRFLSCKCGQHLIQTISPEFSPHLLSVLHRQVGADERWNQLSIDERWRACRLLGALQVHGLNGKPMKKASGTSVATERQLLDEGAAIIANGREALFALLDRIRVQSLSGDTVQIMGQAFPMLLRLIRKQLSPQGRRWLEDEIDAYVLSTADRETAVVWRGRGSDISSSIQGNARMLRVRPTRLPSVCAMVGVEPKSRRTRSGRRRLIVCAGDVARIKRGLDCMISMRGVAHRFGLSAQRQKLLAEAGLIRRSGAYMDGESISRLLRRLVEGQCRDKDSAGLDGISIAEAFRNLVPVSRTVPFIEAALHGKLGVFSGKEKVSRLDDLLVSKHEVAEVLCASSVDALRLTICEAAEKLEVKQEVMYHLVNVGLLNTSVTHAGRRATRVIDLTELERFRAEVEPLASAAARAGVDFRSGLAWAKRQGLSLVSGPCVDGGRQYFVLRCG</sequence>
<name>A0ABM9KBT8_9RALS</name>
<comment type="caution">
    <text evidence="1">The sequence shown here is derived from an EMBL/GenBank/DDBJ whole genome shotgun (WGS) entry which is preliminary data.</text>
</comment>
<reference evidence="1 2" key="1">
    <citation type="submission" date="2023-07" db="EMBL/GenBank/DDBJ databases">
        <authorList>
            <person name="Peeters C."/>
        </authorList>
    </citation>
    <scope>NUCLEOTIDE SEQUENCE [LARGE SCALE GENOMIC DNA]</scope>
    <source>
        <strain evidence="1 2">LMG 18101</strain>
    </source>
</reference>
<evidence type="ECO:0008006" key="3">
    <source>
        <dbReference type="Google" id="ProtNLM"/>
    </source>
</evidence>
<keyword evidence="2" id="KW-1185">Reference proteome</keyword>